<dbReference type="EC" id="4.1.1.19" evidence="5 14"/>
<dbReference type="PRINTS" id="PR01179">
    <property type="entry name" value="ODADCRBXLASE"/>
</dbReference>
<dbReference type="GO" id="GO:0009446">
    <property type="term" value="P:putrescine biosynthetic process"/>
    <property type="evidence" value="ECO:0007669"/>
    <property type="project" value="UniProtKB-KW"/>
</dbReference>
<dbReference type="InterPro" id="IPR000183">
    <property type="entry name" value="Orn/DAP/Arg_de-COase"/>
</dbReference>
<comment type="similarity">
    <text evidence="4 14">Belongs to the Orn/Lys/Arg decarboxylase class-II family. SpeA subfamily.</text>
</comment>
<dbReference type="Gene3D" id="3.20.20.10">
    <property type="entry name" value="Alanine racemase"/>
    <property type="match status" value="1"/>
</dbReference>
<evidence type="ECO:0000256" key="12">
    <source>
        <dbReference type="ARBA" id="ARBA00049309"/>
    </source>
</evidence>
<dbReference type="InterPro" id="IPR002985">
    <property type="entry name" value="Arg_decrbxlase"/>
</dbReference>
<dbReference type="NCBIfam" id="NF003763">
    <property type="entry name" value="PRK05354.1"/>
    <property type="match status" value="1"/>
</dbReference>
<dbReference type="InterPro" id="IPR009006">
    <property type="entry name" value="Ala_racemase/Decarboxylase_C"/>
</dbReference>
<dbReference type="OrthoDB" id="3717802at2759"/>
<dbReference type="Pfam" id="PF02784">
    <property type="entry name" value="Orn_Arg_deC_N"/>
    <property type="match status" value="1"/>
</dbReference>
<dbReference type="UniPathway" id="UPA00186">
    <property type="reaction ID" value="UER00284"/>
</dbReference>
<evidence type="ECO:0000256" key="2">
    <source>
        <dbReference type="ARBA" id="ARBA00001946"/>
    </source>
</evidence>
<dbReference type="PANTHER" id="PTHR43295">
    <property type="entry name" value="ARGININE DECARBOXYLASE"/>
    <property type="match status" value="1"/>
</dbReference>
<comment type="caution">
    <text evidence="17">The sequence shown here is derived from an EMBL/GenBank/DDBJ whole genome shotgun (WGS) entry which is preliminary data.</text>
</comment>
<gene>
    <name evidence="17" type="ORF">EZV62_011664</name>
</gene>
<feature type="compositionally biased region" description="Low complexity" evidence="15">
    <location>
        <begin position="676"/>
        <end position="686"/>
    </location>
</feature>
<dbReference type="GO" id="GO:0006527">
    <property type="term" value="P:L-arginine catabolic process"/>
    <property type="evidence" value="ECO:0007669"/>
    <property type="project" value="InterPro"/>
</dbReference>
<dbReference type="PROSITE" id="PS00878">
    <property type="entry name" value="ODR_DC_2_1"/>
    <property type="match status" value="1"/>
</dbReference>
<feature type="region of interest" description="Disordered" evidence="15">
    <location>
        <begin position="656"/>
        <end position="686"/>
    </location>
</feature>
<dbReference type="PROSITE" id="PS00879">
    <property type="entry name" value="ODR_DC_2_2"/>
    <property type="match status" value="1"/>
</dbReference>
<dbReference type="Gene3D" id="1.20.58.930">
    <property type="match status" value="1"/>
</dbReference>
<proteinExistence type="inferred from homology"/>
<evidence type="ECO:0000256" key="9">
    <source>
        <dbReference type="ARBA" id="ARBA00023023"/>
    </source>
</evidence>
<keyword evidence="6 14" id="KW-0210">Decarboxylase</keyword>
<keyword evidence="10 14" id="KW-0745">Spermidine biosynthesis</keyword>
<feature type="modified residue" description="N6-(pyridoxal phosphate)lysine" evidence="13">
    <location>
        <position position="157"/>
    </location>
</feature>
<dbReference type="AlphaFoldDB" id="A0A5C7I5Y0"/>
<dbReference type="GO" id="GO:0008295">
    <property type="term" value="P:spermidine biosynthetic process"/>
    <property type="evidence" value="ECO:0007669"/>
    <property type="project" value="UniProtKB-KW"/>
</dbReference>
<evidence type="ECO:0000256" key="4">
    <source>
        <dbReference type="ARBA" id="ARBA00008357"/>
    </source>
</evidence>
<evidence type="ECO:0000313" key="17">
    <source>
        <dbReference type="EMBL" id="TXG64670.1"/>
    </source>
</evidence>
<dbReference type="SUPFAM" id="SSF51419">
    <property type="entry name" value="PLP-binding barrel"/>
    <property type="match status" value="1"/>
</dbReference>
<dbReference type="PANTHER" id="PTHR43295:SF1">
    <property type="entry name" value="ARGININE DECARBOXYLASE 1, CHLOROPLASTIC-RELATED"/>
    <property type="match status" value="1"/>
</dbReference>
<comment type="pathway">
    <text evidence="3 14">Amine and polyamine biosynthesis; agmatine biosynthesis; agmatine from L-arginine: step 1/1.</text>
</comment>
<dbReference type="CDD" id="cd06830">
    <property type="entry name" value="PLPDE_III_ADC"/>
    <property type="match status" value="1"/>
</dbReference>
<keyword evidence="7 14" id="KW-0460">Magnesium</keyword>
<dbReference type="NCBIfam" id="TIGR01273">
    <property type="entry name" value="speA"/>
    <property type="match status" value="1"/>
</dbReference>
<evidence type="ECO:0000259" key="16">
    <source>
        <dbReference type="Pfam" id="PF02784"/>
    </source>
</evidence>
<dbReference type="GO" id="GO:0009409">
    <property type="term" value="P:response to cold"/>
    <property type="evidence" value="ECO:0007669"/>
    <property type="project" value="UniProtKB-ARBA"/>
</dbReference>
<feature type="domain" description="Orn/DAP/Arg decarboxylase 2 N-terminal" evidence="16">
    <location>
        <begin position="149"/>
        <end position="402"/>
    </location>
</feature>
<dbReference type="InterPro" id="IPR022644">
    <property type="entry name" value="De-COase2_N"/>
</dbReference>
<dbReference type="EMBL" id="VAHF01000004">
    <property type="protein sequence ID" value="TXG64670.1"/>
    <property type="molecule type" value="Genomic_DNA"/>
</dbReference>
<evidence type="ECO:0000313" key="18">
    <source>
        <dbReference type="Proteomes" id="UP000323000"/>
    </source>
</evidence>
<evidence type="ECO:0000256" key="5">
    <source>
        <dbReference type="ARBA" id="ARBA00012426"/>
    </source>
</evidence>
<comment type="cofactor">
    <cofactor evidence="1 13 14">
        <name>pyridoxal 5'-phosphate</name>
        <dbReference type="ChEBI" id="CHEBI:597326"/>
    </cofactor>
</comment>
<dbReference type="InterPro" id="IPR029066">
    <property type="entry name" value="PLP-binding_barrel"/>
</dbReference>
<feature type="active site" description="Proton donor" evidence="13">
    <location>
        <position position="548"/>
    </location>
</feature>
<evidence type="ECO:0000256" key="10">
    <source>
        <dbReference type="ARBA" id="ARBA00023066"/>
    </source>
</evidence>
<comment type="catalytic activity">
    <reaction evidence="12 14">
        <text>L-arginine + H(+) = agmatine + CO2</text>
        <dbReference type="Rhea" id="RHEA:17641"/>
        <dbReference type="ChEBI" id="CHEBI:15378"/>
        <dbReference type="ChEBI" id="CHEBI:16526"/>
        <dbReference type="ChEBI" id="CHEBI:32682"/>
        <dbReference type="ChEBI" id="CHEBI:58145"/>
        <dbReference type="EC" id="4.1.1.19"/>
    </reaction>
</comment>
<evidence type="ECO:0000256" key="15">
    <source>
        <dbReference type="SAM" id="MobiDB-lite"/>
    </source>
</evidence>
<evidence type="ECO:0000256" key="11">
    <source>
        <dbReference type="ARBA" id="ARBA00023239"/>
    </source>
</evidence>
<organism evidence="17 18">
    <name type="scientific">Acer yangbiense</name>
    <dbReference type="NCBI Taxonomy" id="1000413"/>
    <lineage>
        <taxon>Eukaryota</taxon>
        <taxon>Viridiplantae</taxon>
        <taxon>Streptophyta</taxon>
        <taxon>Embryophyta</taxon>
        <taxon>Tracheophyta</taxon>
        <taxon>Spermatophyta</taxon>
        <taxon>Magnoliopsida</taxon>
        <taxon>eudicotyledons</taxon>
        <taxon>Gunneridae</taxon>
        <taxon>Pentapetalae</taxon>
        <taxon>rosids</taxon>
        <taxon>malvids</taxon>
        <taxon>Sapindales</taxon>
        <taxon>Sapindaceae</taxon>
        <taxon>Hippocastanoideae</taxon>
        <taxon>Acereae</taxon>
        <taxon>Acer</taxon>
    </lineage>
</organism>
<dbReference type="Gene3D" id="2.40.37.10">
    <property type="entry name" value="Lyase, Ornithine Decarboxylase, Chain A, domain 1"/>
    <property type="match status" value="1"/>
</dbReference>
<name>A0A5C7I5Y0_9ROSI</name>
<comment type="cofactor">
    <cofactor evidence="2 14">
        <name>Mg(2+)</name>
        <dbReference type="ChEBI" id="CHEBI:18420"/>
    </cofactor>
</comment>
<evidence type="ECO:0000256" key="3">
    <source>
        <dbReference type="ARBA" id="ARBA00004773"/>
    </source>
</evidence>
<evidence type="ECO:0000256" key="7">
    <source>
        <dbReference type="ARBA" id="ARBA00022842"/>
    </source>
</evidence>
<keyword evidence="9" id="KW-0661">Putrescine biosynthesis</keyword>
<dbReference type="InterPro" id="IPR022657">
    <property type="entry name" value="De-COase2_CS"/>
</dbReference>
<evidence type="ECO:0000256" key="1">
    <source>
        <dbReference type="ARBA" id="ARBA00001933"/>
    </source>
</evidence>
<keyword evidence="8 13" id="KW-0663">Pyridoxal phosphate</keyword>
<dbReference type="Proteomes" id="UP000323000">
    <property type="component" value="Chromosome 4"/>
</dbReference>
<evidence type="ECO:0000256" key="13">
    <source>
        <dbReference type="PIRSR" id="PIRSR600183-50"/>
    </source>
</evidence>
<dbReference type="FunFam" id="3.20.20.10:FF:000001">
    <property type="entry name" value="Biosynthetic arginine decarboxylase"/>
    <property type="match status" value="1"/>
</dbReference>
<sequence>MPALACCVDAAVMPPSYALAWEGSLPASAAVPVSLISGAPPPPSAVDAGSHWSPSHSSSLYKVDGWGAPYFVVNSSGNISVRPHGRSTMSHQEIDLLKIVKKVSDPKSSGGLGLQLPLIVRLPDVLKNRLESLQSAFEFAIQTQGYEAHYQGVYPVKCNQDRFVVEDIVRFGSSFRFGLEAGSKPELLLAMSCLCKGNPEALLVCNGFKDAEYISLALLSRKMALNTVIVLEQEEELDLVIDISKKLSVRPVVGVRAKLRTKHSGHFGSTSGEKGKFGLNTFQILRVVKKLKEAGMLDCFQLLHFHIGSQIPSTSLLTDSVSEAAQIYCELVRLGANMQVIDIGGGLGIDYDGSKSAESDISVSYSLEEYSTAVVQSIRYICDRRNVKHPVLCSESGRAIVSHHSVLIFEAVSASVPAAPDMGSLGLQSFLEALTEDARADYRNLEAAAMGGEFETCLFYADQLKQRCVEQFKDGSLGIEQLAAVDGLCELVSKVIGSSDPVRTYHVNLSLFTSIPDFWGIGQLFPIVPIHRLEERPGVRGILSDLTCDSDGKIDKFIGGDSSLPLHELEGSGGGRGRYLLGMFLGGAYEEALGGVHNLFGGPSVVRVSQSDGPHSFAVTRATPGPSCGDVLRVMQHEPELMFETLKHRAEEYCGGGGGSSSGVDTDDDDHGMATNNNHNHNMNNNSALASSLARSFHNMPYLVVPSSCSLMANGGGGFYYCNEDDYNAVVDSSSGGEDEQWSYCCA</sequence>
<accession>A0A5C7I5Y0</accession>
<dbReference type="PRINTS" id="PR01180">
    <property type="entry name" value="ARGDCRBXLASE"/>
</dbReference>
<evidence type="ECO:0000256" key="8">
    <source>
        <dbReference type="ARBA" id="ARBA00022898"/>
    </source>
</evidence>
<protein>
    <recommendedName>
        <fullName evidence="5 14">Arginine decarboxylase</fullName>
        <ecNumber evidence="5 14">4.1.1.19</ecNumber>
    </recommendedName>
</protein>
<keyword evidence="18" id="KW-1185">Reference proteome</keyword>
<evidence type="ECO:0000256" key="14">
    <source>
        <dbReference type="RuleBase" id="RU003740"/>
    </source>
</evidence>
<dbReference type="InterPro" id="IPR022653">
    <property type="entry name" value="De-COase2_pyr-phos_BS"/>
</dbReference>
<evidence type="ECO:0000256" key="6">
    <source>
        <dbReference type="ARBA" id="ARBA00022793"/>
    </source>
</evidence>
<keyword evidence="11 14" id="KW-0456">Lyase</keyword>
<dbReference type="GO" id="GO:0008792">
    <property type="term" value="F:arginine decarboxylase activity"/>
    <property type="evidence" value="ECO:0007669"/>
    <property type="project" value="UniProtKB-EC"/>
</dbReference>
<reference evidence="18" key="1">
    <citation type="journal article" date="2019" name="Gigascience">
        <title>De novo genome assembly of the endangered Acer yangbiense, a plant species with extremely small populations endemic to Yunnan Province, China.</title>
        <authorList>
            <person name="Yang J."/>
            <person name="Wariss H.M."/>
            <person name="Tao L."/>
            <person name="Zhang R."/>
            <person name="Yun Q."/>
            <person name="Hollingsworth P."/>
            <person name="Dao Z."/>
            <person name="Luo G."/>
            <person name="Guo H."/>
            <person name="Ma Y."/>
            <person name="Sun W."/>
        </authorList>
    </citation>
    <scope>NUCLEOTIDE SEQUENCE [LARGE SCALE GENOMIC DNA]</scope>
    <source>
        <strain evidence="18">cv. Malutang</strain>
    </source>
</reference>